<keyword evidence="1" id="KW-0812">Transmembrane</keyword>
<organism evidence="2 3">
    <name type="scientific">Multifurca ochricompacta</name>
    <dbReference type="NCBI Taxonomy" id="376703"/>
    <lineage>
        <taxon>Eukaryota</taxon>
        <taxon>Fungi</taxon>
        <taxon>Dikarya</taxon>
        <taxon>Basidiomycota</taxon>
        <taxon>Agaricomycotina</taxon>
        <taxon>Agaricomycetes</taxon>
        <taxon>Russulales</taxon>
        <taxon>Russulaceae</taxon>
        <taxon>Multifurca</taxon>
    </lineage>
</organism>
<name>A0AAD4QNT8_9AGAM</name>
<proteinExistence type="predicted"/>
<feature type="transmembrane region" description="Helical" evidence="1">
    <location>
        <begin position="121"/>
        <end position="147"/>
    </location>
</feature>
<feature type="transmembrane region" description="Helical" evidence="1">
    <location>
        <begin position="45"/>
        <end position="63"/>
    </location>
</feature>
<evidence type="ECO:0000313" key="2">
    <source>
        <dbReference type="EMBL" id="KAI0301527.1"/>
    </source>
</evidence>
<dbReference type="Proteomes" id="UP001203297">
    <property type="component" value="Unassembled WGS sequence"/>
</dbReference>
<keyword evidence="1" id="KW-1133">Transmembrane helix</keyword>
<keyword evidence="1" id="KW-0472">Membrane</keyword>
<comment type="caution">
    <text evidence="2">The sequence shown here is derived from an EMBL/GenBank/DDBJ whole genome shotgun (WGS) entry which is preliminary data.</text>
</comment>
<reference evidence="2" key="1">
    <citation type="journal article" date="2022" name="New Phytol.">
        <title>Evolutionary transition to the ectomycorrhizal habit in the genomes of a hyperdiverse lineage of mushroom-forming fungi.</title>
        <authorList>
            <person name="Looney B."/>
            <person name="Miyauchi S."/>
            <person name="Morin E."/>
            <person name="Drula E."/>
            <person name="Courty P.E."/>
            <person name="Kohler A."/>
            <person name="Kuo A."/>
            <person name="LaButti K."/>
            <person name="Pangilinan J."/>
            <person name="Lipzen A."/>
            <person name="Riley R."/>
            <person name="Andreopoulos W."/>
            <person name="He G."/>
            <person name="Johnson J."/>
            <person name="Nolan M."/>
            <person name="Tritt A."/>
            <person name="Barry K.W."/>
            <person name="Grigoriev I.V."/>
            <person name="Nagy L.G."/>
            <person name="Hibbett D."/>
            <person name="Henrissat B."/>
            <person name="Matheny P.B."/>
            <person name="Labbe J."/>
            <person name="Martin F.M."/>
        </authorList>
    </citation>
    <scope>NUCLEOTIDE SEQUENCE</scope>
    <source>
        <strain evidence="2">BPL690</strain>
    </source>
</reference>
<sequence length="244" mass="27018">MNTNKEINCQAWVLLCEILALIALASGSFLIVVRISAIWERKKHIMILAASVWSVNVGFWIHYTTQSRSTWSPIGNQCLSLSTYRAQPLSIAIFVTDMILLIIMLVGLWQKGEFQRSSLWNLLWTQGLTWVALAAFADIPMIVVLHLNLNDPWNLMFQTGALIVLVIGSTRMHRTLTNWGAVTEYVSNRPAAFHGTVSTGGMGFRTGATTHTAASLRPAEVAISMGSEQFTLIQAKLDKTLSVV</sequence>
<feature type="transmembrane region" description="Helical" evidence="1">
    <location>
        <begin position="12"/>
        <end position="33"/>
    </location>
</feature>
<evidence type="ECO:0000313" key="3">
    <source>
        <dbReference type="Proteomes" id="UP001203297"/>
    </source>
</evidence>
<dbReference type="AlphaFoldDB" id="A0AAD4QNT8"/>
<feature type="transmembrane region" description="Helical" evidence="1">
    <location>
        <begin position="153"/>
        <end position="170"/>
    </location>
</feature>
<feature type="transmembrane region" description="Helical" evidence="1">
    <location>
        <begin position="89"/>
        <end position="109"/>
    </location>
</feature>
<evidence type="ECO:0000256" key="1">
    <source>
        <dbReference type="SAM" id="Phobius"/>
    </source>
</evidence>
<gene>
    <name evidence="2" type="ORF">B0F90DRAFT_1816995</name>
</gene>
<dbReference type="EMBL" id="WTXG01000014">
    <property type="protein sequence ID" value="KAI0301527.1"/>
    <property type="molecule type" value="Genomic_DNA"/>
</dbReference>
<accession>A0AAD4QNT8</accession>
<keyword evidence="3" id="KW-1185">Reference proteome</keyword>
<protein>
    <submittedName>
        <fullName evidence="2">Uncharacterized protein</fullName>
    </submittedName>
</protein>